<evidence type="ECO:0000256" key="9">
    <source>
        <dbReference type="ARBA" id="ARBA00022786"/>
    </source>
</evidence>
<evidence type="ECO:0000259" key="16">
    <source>
        <dbReference type="PROSITE" id="PS50089"/>
    </source>
</evidence>
<dbReference type="SMART" id="SM00184">
    <property type="entry name" value="RING"/>
    <property type="match status" value="1"/>
</dbReference>
<dbReference type="GO" id="GO:0061630">
    <property type="term" value="F:ubiquitin protein ligase activity"/>
    <property type="evidence" value="ECO:0007669"/>
    <property type="project" value="UniProtKB-EC"/>
</dbReference>
<dbReference type="CDD" id="cd16461">
    <property type="entry name" value="RING-H2_EL5-like"/>
    <property type="match status" value="1"/>
</dbReference>
<dbReference type="EMBL" id="JBANQN010000008">
    <property type="protein sequence ID" value="KAK6782940.1"/>
    <property type="molecule type" value="Genomic_DNA"/>
</dbReference>
<dbReference type="InterPro" id="IPR001841">
    <property type="entry name" value="Znf_RING"/>
</dbReference>
<dbReference type="InterPro" id="IPR044600">
    <property type="entry name" value="ATL1/ATL16-like"/>
</dbReference>
<evidence type="ECO:0000256" key="6">
    <source>
        <dbReference type="ARBA" id="ARBA00022692"/>
    </source>
</evidence>
<dbReference type="InterPro" id="IPR013083">
    <property type="entry name" value="Znf_RING/FYVE/PHD"/>
</dbReference>
<evidence type="ECO:0000256" key="15">
    <source>
        <dbReference type="SAM" id="Phobius"/>
    </source>
</evidence>
<keyword evidence="6 15" id="KW-0812">Transmembrane</keyword>
<evidence type="ECO:0000256" key="1">
    <source>
        <dbReference type="ARBA" id="ARBA00000900"/>
    </source>
</evidence>
<dbReference type="Gene3D" id="3.30.40.10">
    <property type="entry name" value="Zinc/RING finger domain, C3HC4 (zinc finger)"/>
    <property type="match status" value="1"/>
</dbReference>
<sequence>MLMDLKTRKKHRLRKILKSHRSSSSRTWAPPHMSTRDCSQGFCSLYCPQWCYIVFPPPPPFDFPADDDSGPNFSPLVLGIIGILTSAFLLVIYYVIMSKCCGHRIGLSRENHLNDSELEENDPSNHEAWNVNTTGLDESLIKSIMVFKYKKGSGLAEGTDCSVCLSEFLDDESLRLLPKCSHAFHVTCIDTWLKSHSNCPLCRSNIVFVTAAPPPLPPPVIEPPLMNERTSENQPENDIEMGVREEDDEEVVESRVPSKRLITQNMNLLIRRSVSMDQVPRGVLSIADILKIDHDQDCEMGNCPFHDRDVGTSRQEVGEEEEVNTLPYCVPTPMGMKRSFSSGRFMFPKRGRGQNMIIPL</sequence>
<dbReference type="EC" id="2.3.2.27" evidence="4"/>
<dbReference type="PANTHER" id="PTHR46913">
    <property type="entry name" value="RING-H2 FINGER PROTEIN ATL16"/>
    <property type="match status" value="1"/>
</dbReference>
<evidence type="ECO:0000256" key="7">
    <source>
        <dbReference type="ARBA" id="ARBA00022723"/>
    </source>
</evidence>
<comment type="subcellular location">
    <subcellularLocation>
        <location evidence="2">Membrane</location>
        <topology evidence="2">Single-pass membrane protein</topology>
    </subcellularLocation>
</comment>
<dbReference type="GO" id="GO:0016567">
    <property type="term" value="P:protein ubiquitination"/>
    <property type="evidence" value="ECO:0007669"/>
    <property type="project" value="InterPro"/>
</dbReference>
<keyword evidence="18" id="KW-1185">Reference proteome</keyword>
<evidence type="ECO:0000256" key="4">
    <source>
        <dbReference type="ARBA" id="ARBA00012483"/>
    </source>
</evidence>
<gene>
    <name evidence="17" type="ORF">RDI58_020736</name>
</gene>
<name>A0AAN8T9B0_SOLBU</name>
<dbReference type="GO" id="GO:0016020">
    <property type="term" value="C:membrane"/>
    <property type="evidence" value="ECO:0007669"/>
    <property type="project" value="UniProtKB-SubCell"/>
</dbReference>
<dbReference type="Proteomes" id="UP001371456">
    <property type="component" value="Unassembled WGS sequence"/>
</dbReference>
<dbReference type="SUPFAM" id="SSF57850">
    <property type="entry name" value="RING/U-box"/>
    <property type="match status" value="1"/>
</dbReference>
<feature type="transmembrane region" description="Helical" evidence="15">
    <location>
        <begin position="76"/>
        <end position="96"/>
    </location>
</feature>
<organism evidence="17 18">
    <name type="scientific">Solanum bulbocastanum</name>
    <name type="common">Wild potato</name>
    <dbReference type="NCBI Taxonomy" id="147425"/>
    <lineage>
        <taxon>Eukaryota</taxon>
        <taxon>Viridiplantae</taxon>
        <taxon>Streptophyta</taxon>
        <taxon>Embryophyta</taxon>
        <taxon>Tracheophyta</taxon>
        <taxon>Spermatophyta</taxon>
        <taxon>Magnoliopsida</taxon>
        <taxon>eudicotyledons</taxon>
        <taxon>Gunneridae</taxon>
        <taxon>Pentapetalae</taxon>
        <taxon>asterids</taxon>
        <taxon>lamiids</taxon>
        <taxon>Solanales</taxon>
        <taxon>Solanaceae</taxon>
        <taxon>Solanoideae</taxon>
        <taxon>Solaneae</taxon>
        <taxon>Solanum</taxon>
    </lineage>
</organism>
<evidence type="ECO:0000256" key="2">
    <source>
        <dbReference type="ARBA" id="ARBA00004167"/>
    </source>
</evidence>
<dbReference type="AlphaFoldDB" id="A0AAN8T9B0"/>
<evidence type="ECO:0000256" key="14">
    <source>
        <dbReference type="PROSITE-ProRule" id="PRU00175"/>
    </source>
</evidence>
<dbReference type="PANTHER" id="PTHR46913:SF22">
    <property type="entry name" value="RING-TYPE E3 UBIQUITIN TRANSFERASE"/>
    <property type="match status" value="1"/>
</dbReference>
<dbReference type="GO" id="GO:0008270">
    <property type="term" value="F:zinc ion binding"/>
    <property type="evidence" value="ECO:0007669"/>
    <property type="project" value="UniProtKB-KW"/>
</dbReference>
<evidence type="ECO:0000256" key="3">
    <source>
        <dbReference type="ARBA" id="ARBA00004906"/>
    </source>
</evidence>
<keyword evidence="10" id="KW-0862">Zinc</keyword>
<comment type="catalytic activity">
    <reaction evidence="1">
        <text>S-ubiquitinyl-[E2 ubiquitin-conjugating enzyme]-L-cysteine + [acceptor protein]-L-lysine = [E2 ubiquitin-conjugating enzyme]-L-cysteine + N(6)-ubiquitinyl-[acceptor protein]-L-lysine.</text>
        <dbReference type="EC" id="2.3.2.27"/>
    </reaction>
</comment>
<keyword evidence="9" id="KW-0833">Ubl conjugation pathway</keyword>
<accession>A0AAN8T9B0</accession>
<keyword evidence="12 15" id="KW-0472">Membrane</keyword>
<evidence type="ECO:0000256" key="5">
    <source>
        <dbReference type="ARBA" id="ARBA00022679"/>
    </source>
</evidence>
<keyword evidence="5" id="KW-0808">Transferase</keyword>
<dbReference type="FunFam" id="3.30.40.10:FF:000233">
    <property type="entry name" value="RING-H2 finger protein ATL54"/>
    <property type="match status" value="1"/>
</dbReference>
<comment type="similarity">
    <text evidence="13">Belongs to the RING-type zinc finger family. ATL subfamily.</text>
</comment>
<keyword evidence="11 15" id="KW-1133">Transmembrane helix</keyword>
<keyword evidence="7" id="KW-0479">Metal-binding</keyword>
<evidence type="ECO:0000313" key="18">
    <source>
        <dbReference type="Proteomes" id="UP001371456"/>
    </source>
</evidence>
<reference evidence="17 18" key="1">
    <citation type="submission" date="2024-02" db="EMBL/GenBank/DDBJ databases">
        <title>de novo genome assembly of Solanum bulbocastanum strain 11H21.</title>
        <authorList>
            <person name="Hosaka A.J."/>
        </authorList>
    </citation>
    <scope>NUCLEOTIDE SEQUENCE [LARGE SCALE GENOMIC DNA]</scope>
    <source>
        <tissue evidence="17">Young leaves</tissue>
    </source>
</reference>
<proteinExistence type="inferred from homology"/>
<evidence type="ECO:0000256" key="13">
    <source>
        <dbReference type="ARBA" id="ARBA00024209"/>
    </source>
</evidence>
<evidence type="ECO:0000256" key="8">
    <source>
        <dbReference type="ARBA" id="ARBA00022771"/>
    </source>
</evidence>
<comment type="pathway">
    <text evidence="3">Protein modification; protein ubiquitination.</text>
</comment>
<dbReference type="Pfam" id="PF13639">
    <property type="entry name" value="zf-RING_2"/>
    <property type="match status" value="1"/>
</dbReference>
<dbReference type="SMART" id="SM01197">
    <property type="entry name" value="FANCL_C"/>
    <property type="match status" value="1"/>
</dbReference>
<feature type="domain" description="RING-type" evidence="16">
    <location>
        <begin position="161"/>
        <end position="203"/>
    </location>
</feature>
<dbReference type="PROSITE" id="PS50089">
    <property type="entry name" value="ZF_RING_2"/>
    <property type="match status" value="1"/>
</dbReference>
<evidence type="ECO:0000313" key="17">
    <source>
        <dbReference type="EMBL" id="KAK6782940.1"/>
    </source>
</evidence>
<comment type="caution">
    <text evidence="17">The sequence shown here is derived from an EMBL/GenBank/DDBJ whole genome shotgun (WGS) entry which is preliminary data.</text>
</comment>
<evidence type="ECO:0000256" key="12">
    <source>
        <dbReference type="ARBA" id="ARBA00023136"/>
    </source>
</evidence>
<keyword evidence="8 14" id="KW-0863">Zinc-finger</keyword>
<protein>
    <recommendedName>
        <fullName evidence="4">RING-type E3 ubiquitin transferase</fullName>
        <ecNumber evidence="4">2.3.2.27</ecNumber>
    </recommendedName>
</protein>
<evidence type="ECO:0000256" key="10">
    <source>
        <dbReference type="ARBA" id="ARBA00022833"/>
    </source>
</evidence>
<evidence type="ECO:0000256" key="11">
    <source>
        <dbReference type="ARBA" id="ARBA00022989"/>
    </source>
</evidence>